<evidence type="ECO:0000256" key="1">
    <source>
        <dbReference type="SAM" id="Coils"/>
    </source>
</evidence>
<sequence length="83" mass="9728">MDLLLRDIDPVIVKQIDEWAKEHNRSRQQYLKELLASWCANGIQSTQVERLERQLEANTLHLKRSADELAEVTRLLNEVMQDA</sequence>
<name>A0A377HH54_9BACL</name>
<gene>
    <name evidence="2" type="ORF">NCTC13163_03262</name>
</gene>
<organism evidence="2 3">
    <name type="scientific">Exiguobacterium aurantiacum</name>
    <dbReference type="NCBI Taxonomy" id="33987"/>
    <lineage>
        <taxon>Bacteria</taxon>
        <taxon>Bacillati</taxon>
        <taxon>Bacillota</taxon>
        <taxon>Bacilli</taxon>
        <taxon>Bacillales</taxon>
        <taxon>Bacillales Family XII. Incertae Sedis</taxon>
        <taxon>Exiguobacterium</taxon>
    </lineage>
</organism>
<accession>A0A377HH54</accession>
<keyword evidence="1" id="KW-0175">Coiled coil</keyword>
<evidence type="ECO:0000313" key="3">
    <source>
        <dbReference type="Proteomes" id="UP000254060"/>
    </source>
</evidence>
<feature type="coiled-coil region" evidence="1">
    <location>
        <begin position="48"/>
        <end position="82"/>
    </location>
</feature>
<dbReference type="OrthoDB" id="2355214at2"/>
<dbReference type="EMBL" id="UGGP01000003">
    <property type="protein sequence ID" value="STO53281.1"/>
    <property type="molecule type" value="Genomic_DNA"/>
</dbReference>
<dbReference type="GO" id="GO:0006355">
    <property type="term" value="P:regulation of DNA-templated transcription"/>
    <property type="evidence" value="ECO:0007669"/>
    <property type="project" value="InterPro"/>
</dbReference>
<evidence type="ECO:0000313" key="2">
    <source>
        <dbReference type="EMBL" id="STO53281.1"/>
    </source>
</evidence>
<proteinExistence type="predicted"/>
<protein>
    <submittedName>
        <fullName evidence="2">Uncharacterized protein</fullName>
    </submittedName>
</protein>
<dbReference type="Proteomes" id="UP000254060">
    <property type="component" value="Unassembled WGS sequence"/>
</dbReference>
<dbReference type="SUPFAM" id="SSF47598">
    <property type="entry name" value="Ribbon-helix-helix"/>
    <property type="match status" value="1"/>
</dbReference>
<dbReference type="RefSeq" id="WP_029596487.1">
    <property type="nucleotide sequence ID" value="NZ_UGGP01000003.1"/>
</dbReference>
<dbReference type="AlphaFoldDB" id="A0A377HH54"/>
<reference evidence="2 3" key="1">
    <citation type="submission" date="2018-06" db="EMBL/GenBank/DDBJ databases">
        <authorList>
            <consortium name="Pathogen Informatics"/>
            <person name="Doyle S."/>
        </authorList>
    </citation>
    <scope>NUCLEOTIDE SEQUENCE [LARGE SCALE GENOMIC DNA]</scope>
    <source>
        <strain evidence="2 3">NCTC13163</strain>
    </source>
</reference>
<dbReference type="InterPro" id="IPR010985">
    <property type="entry name" value="Ribbon_hlx_hlx"/>
</dbReference>